<name>A0ABX5EK89_9BACL</name>
<evidence type="ECO:0000259" key="1">
    <source>
        <dbReference type="Pfam" id="PF13672"/>
    </source>
</evidence>
<gene>
    <name evidence="2" type="ORF">CLV36_1171</name>
</gene>
<protein>
    <submittedName>
        <fullName evidence="2">Protein phosphatase 2C-like protein</fullName>
    </submittedName>
</protein>
<dbReference type="InterPro" id="IPR036457">
    <property type="entry name" value="PPM-type-like_dom_sf"/>
</dbReference>
<organism evidence="2 3">
    <name type="scientific">Laceyella sediminis</name>
    <dbReference type="NCBI Taxonomy" id="573074"/>
    <lineage>
        <taxon>Bacteria</taxon>
        <taxon>Bacillati</taxon>
        <taxon>Bacillota</taxon>
        <taxon>Bacilli</taxon>
        <taxon>Bacillales</taxon>
        <taxon>Thermoactinomycetaceae</taxon>
        <taxon>Laceyella</taxon>
    </lineage>
</organism>
<dbReference type="EMBL" id="PVTZ01000017">
    <property type="protein sequence ID" value="PRZ12022.1"/>
    <property type="molecule type" value="Genomic_DNA"/>
</dbReference>
<evidence type="ECO:0000313" key="2">
    <source>
        <dbReference type="EMBL" id="PRZ12022.1"/>
    </source>
</evidence>
<sequence>MTNIRLHSISNPNPDKNKNEDLVSSFQNVYWVLDGASVPNGLKVPSKIDTKWYVEQLDKGIKKALTSFAEPYHLKEILHYAIQYVLDHSNLREYRSVANFVLPSSTVAMVKINNKQMEYLVLGDSYIVTDISDSIRCFTDNRLEKVGVEMRSEINHLLQSGNGYHSDSINNIKMNLVKLEVSSRNQIDGYWIASEKPDAAYHAMTGTLAIKTKGKHVLLMTDGFARAVTTLDLFKSWGELLKFVNNYGLDKCLDLIRSKESADPQGQTYPRFKQYDDASALLISIN</sequence>
<dbReference type="SUPFAM" id="SSF81606">
    <property type="entry name" value="PP2C-like"/>
    <property type="match status" value="1"/>
</dbReference>
<keyword evidence="3" id="KW-1185">Reference proteome</keyword>
<reference evidence="2 3" key="1">
    <citation type="submission" date="2018-03" db="EMBL/GenBank/DDBJ databases">
        <title>Genomic Encyclopedia of Archaeal and Bacterial Type Strains, Phase II (KMG-II): from individual species to whole genera.</title>
        <authorList>
            <person name="Goeker M."/>
        </authorList>
    </citation>
    <scope>NUCLEOTIDE SEQUENCE [LARGE SCALE GENOMIC DNA]</scope>
    <source>
        <strain evidence="2 3">RHA1</strain>
    </source>
</reference>
<dbReference type="RefSeq" id="WP_022738368.1">
    <property type="nucleotide sequence ID" value="NZ_PVTZ01000017.1"/>
</dbReference>
<comment type="caution">
    <text evidence="2">The sequence shown here is derived from an EMBL/GenBank/DDBJ whole genome shotgun (WGS) entry which is preliminary data.</text>
</comment>
<accession>A0ABX5EK89</accession>
<dbReference type="Gene3D" id="3.60.40.10">
    <property type="entry name" value="PPM-type phosphatase domain"/>
    <property type="match status" value="1"/>
</dbReference>
<dbReference type="InterPro" id="IPR001932">
    <property type="entry name" value="PPM-type_phosphatase-like_dom"/>
</dbReference>
<evidence type="ECO:0000313" key="3">
    <source>
        <dbReference type="Proteomes" id="UP000238836"/>
    </source>
</evidence>
<proteinExistence type="predicted"/>
<feature type="domain" description="PPM-type phosphatase" evidence="1">
    <location>
        <begin position="28"/>
        <end position="252"/>
    </location>
</feature>
<dbReference type="Proteomes" id="UP000238836">
    <property type="component" value="Unassembled WGS sequence"/>
</dbReference>
<dbReference type="Pfam" id="PF13672">
    <property type="entry name" value="PP2C_2"/>
    <property type="match status" value="1"/>
</dbReference>